<gene>
    <name evidence="2" type="ORF">V7x_04890</name>
</gene>
<organism evidence="2 3">
    <name type="scientific">Crateriforma conspicua</name>
    <dbReference type="NCBI Taxonomy" id="2527996"/>
    <lineage>
        <taxon>Bacteria</taxon>
        <taxon>Pseudomonadati</taxon>
        <taxon>Planctomycetota</taxon>
        <taxon>Planctomycetia</taxon>
        <taxon>Planctomycetales</taxon>
        <taxon>Planctomycetaceae</taxon>
        <taxon>Crateriforma</taxon>
    </lineage>
</organism>
<keyword evidence="1" id="KW-1133">Transmembrane helix</keyword>
<reference evidence="2 3" key="1">
    <citation type="submission" date="2019-02" db="EMBL/GenBank/DDBJ databases">
        <title>Deep-cultivation of Planctomycetes and their phenomic and genomic characterization uncovers novel biology.</title>
        <authorList>
            <person name="Wiegand S."/>
            <person name="Jogler M."/>
            <person name="Boedeker C."/>
            <person name="Pinto D."/>
            <person name="Vollmers J."/>
            <person name="Rivas-Marin E."/>
            <person name="Kohn T."/>
            <person name="Peeters S.H."/>
            <person name="Heuer A."/>
            <person name="Rast P."/>
            <person name="Oberbeckmann S."/>
            <person name="Bunk B."/>
            <person name="Jeske O."/>
            <person name="Meyerdierks A."/>
            <person name="Storesund J.E."/>
            <person name="Kallscheuer N."/>
            <person name="Luecker S."/>
            <person name="Lage O.M."/>
            <person name="Pohl T."/>
            <person name="Merkel B.J."/>
            <person name="Hornburger P."/>
            <person name="Mueller R.-W."/>
            <person name="Bruemmer F."/>
            <person name="Labrenz M."/>
            <person name="Spormann A.M."/>
            <person name="Op Den Camp H."/>
            <person name="Overmann J."/>
            <person name="Amann R."/>
            <person name="Jetten M.S.M."/>
            <person name="Mascher T."/>
            <person name="Medema M.H."/>
            <person name="Devos D.P."/>
            <person name="Kaster A.-K."/>
            <person name="Ovreas L."/>
            <person name="Rohde M."/>
            <person name="Galperin M.Y."/>
            <person name="Jogler C."/>
        </authorList>
    </citation>
    <scope>NUCLEOTIDE SEQUENCE [LARGE SCALE GENOMIC DNA]</scope>
    <source>
        <strain evidence="2 3">V7</strain>
    </source>
</reference>
<proteinExistence type="predicted"/>
<name>A0A5C6FTQ9_9PLAN</name>
<dbReference type="OrthoDB" id="9901655at2"/>
<evidence type="ECO:0000313" key="2">
    <source>
        <dbReference type="EMBL" id="TWU64945.1"/>
    </source>
</evidence>
<dbReference type="EMBL" id="SJPZ01000001">
    <property type="protein sequence ID" value="TWU64945.1"/>
    <property type="molecule type" value="Genomic_DNA"/>
</dbReference>
<feature type="transmembrane region" description="Helical" evidence="1">
    <location>
        <begin position="171"/>
        <end position="196"/>
    </location>
</feature>
<protein>
    <submittedName>
        <fullName evidence="2">Uncharacterized protein</fullName>
    </submittedName>
</protein>
<evidence type="ECO:0000256" key="1">
    <source>
        <dbReference type="SAM" id="Phobius"/>
    </source>
</evidence>
<dbReference type="AlphaFoldDB" id="A0A5C6FTQ9"/>
<keyword evidence="1" id="KW-0472">Membrane</keyword>
<accession>A0A5C6FTQ9</accession>
<comment type="caution">
    <text evidence="2">The sequence shown here is derived from an EMBL/GenBank/DDBJ whole genome shotgun (WGS) entry which is preliminary data.</text>
</comment>
<sequence length="213" mass="24079">MDAKNATPKRLYTIIILLGVLMILGGTLFGIVLPIYRSYRSGHTIINQSVGNDETITVDLDPQMNPIRIGGRIDYWAPSQQREMESITIHATLRRQDEMIWDKNIAVGRGFDHDDDRFVRAGDVHQGFNLETFHIDVSDQYQYRQTVTLPDGYRLQQTNLEIRRNVQPVDVTAIIIGAAFIPLGIAAILITALLWARQGRTQLSLPRSIVVDP</sequence>
<feature type="transmembrane region" description="Helical" evidence="1">
    <location>
        <begin position="12"/>
        <end position="36"/>
    </location>
</feature>
<dbReference type="RefSeq" id="WP_146410530.1">
    <property type="nucleotide sequence ID" value="NZ_SJPZ01000001.1"/>
</dbReference>
<dbReference type="Proteomes" id="UP000316476">
    <property type="component" value="Unassembled WGS sequence"/>
</dbReference>
<keyword evidence="1" id="KW-0812">Transmembrane</keyword>
<evidence type="ECO:0000313" key="3">
    <source>
        <dbReference type="Proteomes" id="UP000316476"/>
    </source>
</evidence>